<dbReference type="PROSITE" id="PS50157">
    <property type="entry name" value="ZINC_FINGER_C2H2_2"/>
    <property type="match status" value="1"/>
</dbReference>
<comment type="subcellular location">
    <subcellularLocation>
        <location evidence="1">Nucleus</location>
    </subcellularLocation>
</comment>
<reference evidence="11" key="1">
    <citation type="journal article" date="2023" name="Nat. Commun.">
        <title>Diploid and tetraploid genomes of Acorus and the evolution of monocots.</title>
        <authorList>
            <person name="Ma L."/>
            <person name="Liu K.W."/>
            <person name="Li Z."/>
            <person name="Hsiao Y.Y."/>
            <person name="Qi Y."/>
            <person name="Fu T."/>
            <person name="Tang G.D."/>
            <person name="Zhang D."/>
            <person name="Sun W.H."/>
            <person name="Liu D.K."/>
            <person name="Li Y."/>
            <person name="Chen G.Z."/>
            <person name="Liu X.D."/>
            <person name="Liao X.Y."/>
            <person name="Jiang Y.T."/>
            <person name="Yu X."/>
            <person name="Hao Y."/>
            <person name="Huang J."/>
            <person name="Zhao X.W."/>
            <person name="Ke S."/>
            <person name="Chen Y.Y."/>
            <person name="Wu W.L."/>
            <person name="Hsu J.L."/>
            <person name="Lin Y.F."/>
            <person name="Huang M.D."/>
            <person name="Li C.Y."/>
            <person name="Huang L."/>
            <person name="Wang Z.W."/>
            <person name="Zhao X."/>
            <person name="Zhong W.Y."/>
            <person name="Peng D.H."/>
            <person name="Ahmad S."/>
            <person name="Lan S."/>
            <person name="Zhang J.S."/>
            <person name="Tsai W.C."/>
            <person name="Van de Peer Y."/>
            <person name="Liu Z.J."/>
        </authorList>
    </citation>
    <scope>NUCLEOTIDE SEQUENCE</scope>
    <source>
        <strain evidence="11">CP</strain>
    </source>
</reference>
<gene>
    <name evidence="11" type="primary">TAC1</name>
    <name evidence="11" type="ORF">QJS10_CPB14g01634</name>
</gene>
<dbReference type="GO" id="GO:0008270">
    <property type="term" value="F:zinc ion binding"/>
    <property type="evidence" value="ECO:0007669"/>
    <property type="project" value="UniProtKB-KW"/>
</dbReference>
<evidence type="ECO:0000313" key="12">
    <source>
        <dbReference type="Proteomes" id="UP001180020"/>
    </source>
</evidence>
<keyword evidence="2" id="KW-0479">Metal-binding</keyword>
<evidence type="ECO:0000256" key="2">
    <source>
        <dbReference type="ARBA" id="ARBA00022723"/>
    </source>
</evidence>
<keyword evidence="12" id="KW-1185">Reference proteome</keyword>
<keyword evidence="3 8" id="KW-0863">Zinc-finger</keyword>
<dbReference type="PANTHER" id="PTHR45801:SF117">
    <property type="entry name" value="OS07G0417400 PROTEIN"/>
    <property type="match status" value="1"/>
</dbReference>
<evidence type="ECO:0000259" key="10">
    <source>
        <dbReference type="PROSITE" id="PS50157"/>
    </source>
</evidence>
<feature type="compositionally biased region" description="Basic and acidic residues" evidence="9">
    <location>
        <begin position="123"/>
        <end position="138"/>
    </location>
</feature>
<name>A0AAV9DBX7_ACOCL</name>
<evidence type="ECO:0000313" key="11">
    <source>
        <dbReference type="EMBL" id="KAK1298535.1"/>
    </source>
</evidence>
<dbReference type="Gene3D" id="3.30.160.60">
    <property type="entry name" value="Classic Zinc Finger"/>
    <property type="match status" value="1"/>
</dbReference>
<reference evidence="11" key="2">
    <citation type="submission" date="2023-06" db="EMBL/GenBank/DDBJ databases">
        <authorList>
            <person name="Ma L."/>
            <person name="Liu K.-W."/>
            <person name="Li Z."/>
            <person name="Hsiao Y.-Y."/>
            <person name="Qi Y."/>
            <person name="Fu T."/>
            <person name="Tang G."/>
            <person name="Zhang D."/>
            <person name="Sun W.-H."/>
            <person name="Liu D.-K."/>
            <person name="Li Y."/>
            <person name="Chen G.-Z."/>
            <person name="Liu X.-D."/>
            <person name="Liao X.-Y."/>
            <person name="Jiang Y.-T."/>
            <person name="Yu X."/>
            <person name="Hao Y."/>
            <person name="Huang J."/>
            <person name="Zhao X.-W."/>
            <person name="Ke S."/>
            <person name="Chen Y.-Y."/>
            <person name="Wu W.-L."/>
            <person name="Hsu J.-L."/>
            <person name="Lin Y.-F."/>
            <person name="Huang M.-D."/>
            <person name="Li C.-Y."/>
            <person name="Huang L."/>
            <person name="Wang Z.-W."/>
            <person name="Zhao X."/>
            <person name="Zhong W.-Y."/>
            <person name="Peng D.-H."/>
            <person name="Ahmad S."/>
            <person name="Lan S."/>
            <person name="Zhang J.-S."/>
            <person name="Tsai W.-C."/>
            <person name="Van De Peer Y."/>
            <person name="Liu Z.-J."/>
        </authorList>
    </citation>
    <scope>NUCLEOTIDE SEQUENCE</scope>
    <source>
        <strain evidence="11">CP</strain>
        <tissue evidence="11">Leaves</tissue>
    </source>
</reference>
<feature type="compositionally biased region" description="Basic and acidic residues" evidence="9">
    <location>
        <begin position="1"/>
        <end position="16"/>
    </location>
</feature>
<feature type="region of interest" description="Disordered" evidence="9">
    <location>
        <begin position="42"/>
        <end position="141"/>
    </location>
</feature>
<evidence type="ECO:0000256" key="5">
    <source>
        <dbReference type="ARBA" id="ARBA00023015"/>
    </source>
</evidence>
<dbReference type="EMBL" id="JAUJYO010000014">
    <property type="protein sequence ID" value="KAK1298535.1"/>
    <property type="molecule type" value="Genomic_DNA"/>
</dbReference>
<dbReference type="InterPro" id="IPR052426">
    <property type="entry name" value="Plant_dev_regulator"/>
</dbReference>
<evidence type="ECO:0000256" key="8">
    <source>
        <dbReference type="PROSITE-ProRule" id="PRU00042"/>
    </source>
</evidence>
<dbReference type="SMART" id="SM00355">
    <property type="entry name" value="ZnF_C2H2"/>
    <property type="match status" value="1"/>
</dbReference>
<dbReference type="InterPro" id="IPR013087">
    <property type="entry name" value="Znf_C2H2_type"/>
</dbReference>
<evidence type="ECO:0000256" key="7">
    <source>
        <dbReference type="ARBA" id="ARBA00023242"/>
    </source>
</evidence>
<sequence>MESDPHNQDNHDKEDQSDQTSHGRFYECTFCKRGFSNAQALGGHMNIHRKDKARLKKASTEHRSPSDPPIDIPRYAPPMVPPNPTLKLGPSDDSHRNALSGMTRPLSLFSDAPMIGGDGEFNPVHEREESSERITAREEQEEEVVVDLELRLGRDFRSRSGGGSNMS</sequence>
<keyword evidence="5" id="KW-0805">Transcription regulation</keyword>
<keyword evidence="6" id="KW-0804">Transcription</keyword>
<evidence type="ECO:0000256" key="9">
    <source>
        <dbReference type="SAM" id="MobiDB-lite"/>
    </source>
</evidence>
<keyword evidence="7" id="KW-0539">Nucleus</keyword>
<dbReference type="SUPFAM" id="SSF57667">
    <property type="entry name" value="beta-beta-alpha zinc fingers"/>
    <property type="match status" value="1"/>
</dbReference>
<feature type="compositionally biased region" description="Basic residues" evidence="9">
    <location>
        <begin position="46"/>
        <end position="57"/>
    </location>
</feature>
<accession>A0AAV9DBX7</accession>
<dbReference type="InterPro" id="IPR036236">
    <property type="entry name" value="Znf_C2H2_sf"/>
</dbReference>
<dbReference type="GO" id="GO:0005634">
    <property type="term" value="C:nucleus"/>
    <property type="evidence" value="ECO:0007669"/>
    <property type="project" value="UniProtKB-SubCell"/>
</dbReference>
<feature type="region of interest" description="Disordered" evidence="9">
    <location>
        <begin position="1"/>
        <end position="22"/>
    </location>
</feature>
<protein>
    <submittedName>
        <fullName evidence="11">Transcriptional regulator TAC1</fullName>
    </submittedName>
</protein>
<feature type="domain" description="C2H2-type" evidence="10">
    <location>
        <begin position="26"/>
        <end position="53"/>
    </location>
</feature>
<dbReference type="Pfam" id="PF13912">
    <property type="entry name" value="zf-C2H2_6"/>
    <property type="match status" value="1"/>
</dbReference>
<evidence type="ECO:0000256" key="6">
    <source>
        <dbReference type="ARBA" id="ARBA00023163"/>
    </source>
</evidence>
<proteinExistence type="predicted"/>
<evidence type="ECO:0000256" key="3">
    <source>
        <dbReference type="ARBA" id="ARBA00022771"/>
    </source>
</evidence>
<dbReference type="Proteomes" id="UP001180020">
    <property type="component" value="Unassembled WGS sequence"/>
</dbReference>
<feature type="compositionally biased region" description="Pro residues" evidence="9">
    <location>
        <begin position="66"/>
        <end position="84"/>
    </location>
</feature>
<dbReference type="PANTHER" id="PTHR45801">
    <property type="entry name" value="OS07G0101800 PROTEIN"/>
    <property type="match status" value="1"/>
</dbReference>
<evidence type="ECO:0000256" key="4">
    <source>
        <dbReference type="ARBA" id="ARBA00022833"/>
    </source>
</evidence>
<comment type="caution">
    <text evidence="11">The sequence shown here is derived from an EMBL/GenBank/DDBJ whole genome shotgun (WGS) entry which is preliminary data.</text>
</comment>
<dbReference type="AlphaFoldDB" id="A0AAV9DBX7"/>
<keyword evidence="4" id="KW-0862">Zinc</keyword>
<dbReference type="PROSITE" id="PS00028">
    <property type="entry name" value="ZINC_FINGER_C2H2_1"/>
    <property type="match status" value="1"/>
</dbReference>
<organism evidence="11 12">
    <name type="scientific">Acorus calamus</name>
    <name type="common">Sweet flag</name>
    <dbReference type="NCBI Taxonomy" id="4465"/>
    <lineage>
        <taxon>Eukaryota</taxon>
        <taxon>Viridiplantae</taxon>
        <taxon>Streptophyta</taxon>
        <taxon>Embryophyta</taxon>
        <taxon>Tracheophyta</taxon>
        <taxon>Spermatophyta</taxon>
        <taxon>Magnoliopsida</taxon>
        <taxon>Liliopsida</taxon>
        <taxon>Acoraceae</taxon>
        <taxon>Acorus</taxon>
    </lineage>
</organism>
<evidence type="ECO:0000256" key="1">
    <source>
        <dbReference type="ARBA" id="ARBA00004123"/>
    </source>
</evidence>